<dbReference type="InterPro" id="IPR024909">
    <property type="entry name" value="Cys-tRNA/MSH_ligase"/>
</dbReference>
<keyword evidence="13" id="KW-1185">Reference proteome</keyword>
<feature type="short sequence motif" description="'HIGH' region" evidence="10">
    <location>
        <begin position="31"/>
        <end position="41"/>
    </location>
</feature>
<reference evidence="12 13" key="1">
    <citation type="journal article" date="2021" name="Int. J. Syst. Evol. Microbiol.">
        <title>Clostridium zeae sp. nov., isolated from corn silage.</title>
        <authorList>
            <person name="Kobayashi H."/>
            <person name="Tanizawa Y."/>
            <person name="Yagura M."/>
            <person name="Sakamoto M."/>
            <person name="Ohkuma M."/>
            <person name="Tohno M."/>
        </authorList>
    </citation>
    <scope>NUCLEOTIDE SEQUENCE [LARGE SCALE GENOMIC DNA]</scope>
    <source>
        <strain evidence="12 13">CSC2</strain>
    </source>
</reference>
<feature type="binding site" evidence="10">
    <location>
        <position position="222"/>
    </location>
    <ligand>
        <name>Zn(2+)</name>
        <dbReference type="ChEBI" id="CHEBI:29105"/>
    </ligand>
</feature>
<evidence type="ECO:0000256" key="3">
    <source>
        <dbReference type="ARBA" id="ARBA00022723"/>
    </source>
</evidence>
<accession>A0ABQ1E9F1</accession>
<dbReference type="SUPFAM" id="SSF52374">
    <property type="entry name" value="Nucleotidylyl transferase"/>
    <property type="match status" value="1"/>
</dbReference>
<evidence type="ECO:0000313" key="12">
    <source>
        <dbReference type="EMBL" id="GFZ31389.1"/>
    </source>
</evidence>
<keyword evidence="2 10" id="KW-0436">Ligase</keyword>
<sequence>MNIKIYNSFSRKKEEVIPIEEGKIKLYTCGPTVYNFAHIGNLRTYIFEDVLKKSMEYIGLKVKHVMNITDVGHLESDSDTGEDKMALGASREKKTVWEIARFYEDEFLKDCQLLNITKPTVICRATEHIGDMINFIKKLEERGFTYIANGNVYFSIEKYPEYSKLANLSMEELEAGGRVEVDPFKKNPLDFVLWFTNSKFSNQIMQWESPWGTGFPGWHIECSAMSMKYLGERIDIHCGGIDHIPVHHTNEIAQSECATGHKWVNYWMHGEFLVMDNGKMSKSSGDFLTISKLIEKGYDPLDYRFFNLQSRYRKQLVFSFESLIDSQKSLKKLKSKIKNIIKNKKIEETIGERKIEKYQTSFAAHISDDLNTANALTVLSEVIKSDELNNAEKMYLIEDFDKVLSLNLTTIEEVDSNVDMDEEYIELLILERNRARMEKNWARADEIRKILLERNVELFDSKEGTTWKPKL</sequence>
<feature type="binding site" evidence="10">
    <location>
        <position position="29"/>
    </location>
    <ligand>
        <name>Zn(2+)</name>
        <dbReference type="ChEBI" id="CHEBI:29105"/>
    </ligand>
</feature>
<dbReference type="PRINTS" id="PR00983">
    <property type="entry name" value="TRNASYNTHCYS"/>
</dbReference>
<dbReference type="NCBIfam" id="TIGR00435">
    <property type="entry name" value="cysS"/>
    <property type="match status" value="1"/>
</dbReference>
<evidence type="ECO:0000259" key="11">
    <source>
        <dbReference type="Pfam" id="PF01406"/>
    </source>
</evidence>
<organism evidence="12 13">
    <name type="scientific">Clostridium zeae</name>
    <dbReference type="NCBI Taxonomy" id="2759022"/>
    <lineage>
        <taxon>Bacteria</taxon>
        <taxon>Bacillati</taxon>
        <taxon>Bacillota</taxon>
        <taxon>Clostridia</taxon>
        <taxon>Eubacteriales</taxon>
        <taxon>Clostridiaceae</taxon>
        <taxon>Clostridium</taxon>
    </lineage>
</organism>
<dbReference type="RefSeq" id="WP_206869727.1">
    <property type="nucleotide sequence ID" value="NZ_BMBA01000002.1"/>
</dbReference>
<dbReference type="Gene3D" id="1.20.120.1910">
    <property type="entry name" value="Cysteine-tRNA ligase, C-terminal anti-codon recognition domain"/>
    <property type="match status" value="1"/>
</dbReference>
<evidence type="ECO:0000256" key="9">
    <source>
        <dbReference type="ARBA" id="ARBA00047398"/>
    </source>
</evidence>
<dbReference type="InterPro" id="IPR014729">
    <property type="entry name" value="Rossmann-like_a/b/a_fold"/>
</dbReference>
<keyword evidence="4 10" id="KW-0547">Nucleotide-binding</keyword>
<evidence type="ECO:0000256" key="8">
    <source>
        <dbReference type="ARBA" id="ARBA00023146"/>
    </source>
</evidence>
<evidence type="ECO:0000313" key="13">
    <source>
        <dbReference type="Proteomes" id="UP000663802"/>
    </source>
</evidence>
<evidence type="ECO:0000256" key="1">
    <source>
        <dbReference type="ARBA" id="ARBA00011245"/>
    </source>
</evidence>
<dbReference type="HAMAP" id="MF_00041">
    <property type="entry name" value="Cys_tRNA_synth"/>
    <property type="match status" value="1"/>
</dbReference>
<feature type="binding site" evidence="10">
    <location>
        <position position="282"/>
    </location>
    <ligand>
        <name>ATP</name>
        <dbReference type="ChEBI" id="CHEBI:30616"/>
    </ligand>
</feature>
<dbReference type="Gene3D" id="3.40.50.620">
    <property type="entry name" value="HUPs"/>
    <property type="match status" value="1"/>
</dbReference>
<dbReference type="SUPFAM" id="SSF47323">
    <property type="entry name" value="Anticodon-binding domain of a subclass of class I aminoacyl-tRNA synthetases"/>
    <property type="match status" value="1"/>
</dbReference>
<keyword evidence="5 10" id="KW-0862">Zinc</keyword>
<keyword evidence="6 10" id="KW-0067">ATP-binding</keyword>
<evidence type="ECO:0000256" key="6">
    <source>
        <dbReference type="ARBA" id="ARBA00022840"/>
    </source>
</evidence>
<comment type="subunit">
    <text evidence="1 10">Monomer.</text>
</comment>
<feature type="domain" description="tRNA synthetases class I catalytic" evidence="11">
    <location>
        <begin position="18"/>
        <end position="326"/>
    </location>
</feature>
<feature type="short sequence motif" description="'KMSKS' region" evidence="10">
    <location>
        <begin position="279"/>
        <end position="283"/>
    </location>
</feature>
<gene>
    <name evidence="12" type="primary">cysS_1</name>
    <name evidence="10" type="synonym">cysS</name>
    <name evidence="12" type="ORF">CSC2_19150</name>
</gene>
<dbReference type="Pfam" id="PF01406">
    <property type="entry name" value="tRNA-synt_1e"/>
    <property type="match status" value="1"/>
</dbReference>
<evidence type="ECO:0000256" key="2">
    <source>
        <dbReference type="ARBA" id="ARBA00022598"/>
    </source>
</evidence>
<keyword evidence="7 10" id="KW-0648">Protein biosynthesis</keyword>
<keyword evidence="8 10" id="KW-0030">Aminoacyl-tRNA synthetase</keyword>
<evidence type="ECO:0000256" key="7">
    <source>
        <dbReference type="ARBA" id="ARBA00022917"/>
    </source>
</evidence>
<keyword evidence="10" id="KW-0963">Cytoplasm</keyword>
<dbReference type="EC" id="6.1.1.16" evidence="10"/>
<protein>
    <recommendedName>
        <fullName evidence="10">Cysteine--tRNA ligase</fullName>
        <ecNumber evidence="10">6.1.1.16</ecNumber>
    </recommendedName>
    <alternativeName>
        <fullName evidence="10">Cysteinyl-tRNA synthetase</fullName>
        <shortName evidence="10">CysRS</shortName>
    </alternativeName>
</protein>
<keyword evidence="3 10" id="KW-0479">Metal-binding</keyword>
<evidence type="ECO:0000256" key="5">
    <source>
        <dbReference type="ARBA" id="ARBA00022833"/>
    </source>
</evidence>
<dbReference type="PANTHER" id="PTHR10890:SF3">
    <property type="entry name" value="CYSTEINE--TRNA LIGASE, CYTOPLASMIC"/>
    <property type="match status" value="1"/>
</dbReference>
<dbReference type="CDD" id="cd00672">
    <property type="entry name" value="CysRS_core"/>
    <property type="match status" value="1"/>
</dbReference>
<dbReference type="InterPro" id="IPR015803">
    <property type="entry name" value="Cys-tRNA-ligase"/>
</dbReference>
<dbReference type="Proteomes" id="UP000663802">
    <property type="component" value="Unassembled WGS sequence"/>
</dbReference>
<dbReference type="InterPro" id="IPR009080">
    <property type="entry name" value="tRNAsynth_Ia_anticodon-bd"/>
</dbReference>
<feature type="binding site" evidence="10">
    <location>
        <position position="247"/>
    </location>
    <ligand>
        <name>Zn(2+)</name>
        <dbReference type="ChEBI" id="CHEBI:29105"/>
    </ligand>
</feature>
<feature type="binding site" evidence="10">
    <location>
        <position position="251"/>
    </location>
    <ligand>
        <name>Zn(2+)</name>
        <dbReference type="ChEBI" id="CHEBI:29105"/>
    </ligand>
</feature>
<proteinExistence type="inferred from homology"/>
<dbReference type="PANTHER" id="PTHR10890">
    <property type="entry name" value="CYSTEINYL-TRNA SYNTHETASE"/>
    <property type="match status" value="1"/>
</dbReference>
<comment type="similarity">
    <text evidence="10">Belongs to the class-I aminoacyl-tRNA synthetase family.</text>
</comment>
<evidence type="ECO:0000256" key="4">
    <source>
        <dbReference type="ARBA" id="ARBA00022741"/>
    </source>
</evidence>
<dbReference type="GO" id="GO:0016874">
    <property type="term" value="F:ligase activity"/>
    <property type="evidence" value="ECO:0007669"/>
    <property type="project" value="UniProtKB-KW"/>
</dbReference>
<dbReference type="InterPro" id="IPR032678">
    <property type="entry name" value="tRNA-synt_1_cat_dom"/>
</dbReference>
<comment type="cofactor">
    <cofactor evidence="10">
        <name>Zn(2+)</name>
        <dbReference type="ChEBI" id="CHEBI:29105"/>
    </cofactor>
    <text evidence="10">Binds 1 zinc ion per subunit.</text>
</comment>
<comment type="caution">
    <text evidence="12">The sequence shown here is derived from an EMBL/GenBank/DDBJ whole genome shotgun (WGS) entry which is preliminary data.</text>
</comment>
<dbReference type="EMBL" id="BMBA01000002">
    <property type="protein sequence ID" value="GFZ31389.1"/>
    <property type="molecule type" value="Genomic_DNA"/>
</dbReference>
<comment type="subcellular location">
    <subcellularLocation>
        <location evidence="10">Cytoplasm</location>
    </subcellularLocation>
</comment>
<evidence type="ECO:0000256" key="10">
    <source>
        <dbReference type="HAMAP-Rule" id="MF_00041"/>
    </source>
</evidence>
<comment type="catalytic activity">
    <reaction evidence="9 10">
        <text>tRNA(Cys) + L-cysteine + ATP = L-cysteinyl-tRNA(Cys) + AMP + diphosphate</text>
        <dbReference type="Rhea" id="RHEA:17773"/>
        <dbReference type="Rhea" id="RHEA-COMP:9661"/>
        <dbReference type="Rhea" id="RHEA-COMP:9679"/>
        <dbReference type="ChEBI" id="CHEBI:30616"/>
        <dbReference type="ChEBI" id="CHEBI:33019"/>
        <dbReference type="ChEBI" id="CHEBI:35235"/>
        <dbReference type="ChEBI" id="CHEBI:78442"/>
        <dbReference type="ChEBI" id="CHEBI:78517"/>
        <dbReference type="ChEBI" id="CHEBI:456215"/>
        <dbReference type="EC" id="6.1.1.16"/>
    </reaction>
</comment>
<name>A0ABQ1E9F1_9CLOT</name>